<gene>
    <name evidence="2" type="ORF">DPMN_078914</name>
</gene>
<feature type="compositionally biased region" description="Basic and acidic residues" evidence="1">
    <location>
        <begin position="87"/>
        <end position="100"/>
    </location>
</feature>
<protein>
    <submittedName>
        <fullName evidence="2">Uncharacterized protein</fullName>
    </submittedName>
</protein>
<feature type="region of interest" description="Disordered" evidence="1">
    <location>
        <begin position="65"/>
        <end position="114"/>
    </location>
</feature>
<comment type="caution">
    <text evidence="2">The sequence shown here is derived from an EMBL/GenBank/DDBJ whole genome shotgun (WGS) entry which is preliminary data.</text>
</comment>
<dbReference type="EMBL" id="JAIWYP010000015">
    <property type="protein sequence ID" value="KAH3703864.1"/>
    <property type="molecule type" value="Genomic_DNA"/>
</dbReference>
<sequence length="114" mass="13320">MNLAADLGYNRCFTIESVGFYHACQANFPNYDQPENCRICRIRAEKESYNLCIYYKRNGNCPKVDSSFTKSHEEGREQRRGRTGRTLSRDTGKDFERVPYEDNGSVQGRRYSVR</sequence>
<evidence type="ECO:0000313" key="3">
    <source>
        <dbReference type="Proteomes" id="UP000828390"/>
    </source>
</evidence>
<reference evidence="2" key="1">
    <citation type="journal article" date="2019" name="bioRxiv">
        <title>The Genome of the Zebra Mussel, Dreissena polymorpha: A Resource for Invasive Species Research.</title>
        <authorList>
            <person name="McCartney M.A."/>
            <person name="Auch B."/>
            <person name="Kono T."/>
            <person name="Mallez S."/>
            <person name="Zhang Y."/>
            <person name="Obille A."/>
            <person name="Becker A."/>
            <person name="Abrahante J.E."/>
            <person name="Garbe J."/>
            <person name="Badalamenti J.P."/>
            <person name="Herman A."/>
            <person name="Mangelson H."/>
            <person name="Liachko I."/>
            <person name="Sullivan S."/>
            <person name="Sone E.D."/>
            <person name="Koren S."/>
            <person name="Silverstein K.A.T."/>
            <person name="Beckman K.B."/>
            <person name="Gohl D.M."/>
        </authorList>
    </citation>
    <scope>NUCLEOTIDE SEQUENCE</scope>
    <source>
        <strain evidence="2">Duluth1</strain>
        <tissue evidence="2">Whole animal</tissue>
    </source>
</reference>
<dbReference type="AlphaFoldDB" id="A0A9D4BPK4"/>
<dbReference type="Proteomes" id="UP000828390">
    <property type="component" value="Unassembled WGS sequence"/>
</dbReference>
<evidence type="ECO:0000313" key="2">
    <source>
        <dbReference type="EMBL" id="KAH3703864.1"/>
    </source>
</evidence>
<evidence type="ECO:0000256" key="1">
    <source>
        <dbReference type="SAM" id="MobiDB-lite"/>
    </source>
</evidence>
<keyword evidence="3" id="KW-1185">Reference proteome</keyword>
<reference evidence="2" key="2">
    <citation type="submission" date="2020-11" db="EMBL/GenBank/DDBJ databases">
        <authorList>
            <person name="McCartney M.A."/>
            <person name="Auch B."/>
            <person name="Kono T."/>
            <person name="Mallez S."/>
            <person name="Becker A."/>
            <person name="Gohl D.M."/>
            <person name="Silverstein K.A.T."/>
            <person name="Koren S."/>
            <person name="Bechman K.B."/>
            <person name="Herman A."/>
            <person name="Abrahante J.E."/>
            <person name="Garbe J."/>
        </authorList>
    </citation>
    <scope>NUCLEOTIDE SEQUENCE</scope>
    <source>
        <strain evidence="2">Duluth1</strain>
        <tissue evidence="2">Whole animal</tissue>
    </source>
</reference>
<feature type="compositionally biased region" description="Basic and acidic residues" evidence="1">
    <location>
        <begin position="70"/>
        <end position="80"/>
    </location>
</feature>
<proteinExistence type="predicted"/>
<accession>A0A9D4BPK4</accession>
<name>A0A9D4BPK4_DREPO</name>
<organism evidence="2 3">
    <name type="scientific">Dreissena polymorpha</name>
    <name type="common">Zebra mussel</name>
    <name type="synonym">Mytilus polymorpha</name>
    <dbReference type="NCBI Taxonomy" id="45954"/>
    <lineage>
        <taxon>Eukaryota</taxon>
        <taxon>Metazoa</taxon>
        <taxon>Spiralia</taxon>
        <taxon>Lophotrochozoa</taxon>
        <taxon>Mollusca</taxon>
        <taxon>Bivalvia</taxon>
        <taxon>Autobranchia</taxon>
        <taxon>Heteroconchia</taxon>
        <taxon>Euheterodonta</taxon>
        <taxon>Imparidentia</taxon>
        <taxon>Neoheterodontei</taxon>
        <taxon>Myida</taxon>
        <taxon>Dreissenoidea</taxon>
        <taxon>Dreissenidae</taxon>
        <taxon>Dreissena</taxon>
    </lineage>
</organism>